<dbReference type="InterPro" id="IPR029752">
    <property type="entry name" value="D-isomer_DH_CS1"/>
</dbReference>
<evidence type="ECO:0000256" key="3">
    <source>
        <dbReference type="ARBA" id="ARBA00022553"/>
    </source>
</evidence>
<dbReference type="PANTHER" id="PTHR42938">
    <property type="entry name" value="FORMATE DEHYDROGENASE 1"/>
    <property type="match status" value="1"/>
</dbReference>
<keyword evidence="5 7" id="KW-0560">Oxidoreductase</keyword>
<evidence type="ECO:0000313" key="11">
    <source>
        <dbReference type="Proteomes" id="UP001626550"/>
    </source>
</evidence>
<dbReference type="Pfam" id="PF00389">
    <property type="entry name" value="2-Hacid_dh"/>
    <property type="match status" value="1"/>
</dbReference>
<comment type="caution">
    <text evidence="10">The sequence shown here is derived from an EMBL/GenBank/DDBJ whole genome shotgun (WGS) entry which is preliminary data.</text>
</comment>
<accession>A0ABD2PRX2</accession>
<comment type="similarity">
    <text evidence="7">Belongs to the D-isomer specific 2-hydroxyacid dehydrogenase family.</text>
</comment>
<protein>
    <recommendedName>
        <fullName evidence="2">D-3-phosphoglycerate dehydrogenase</fullName>
    </recommendedName>
</protein>
<feature type="domain" description="D-isomer specific 2-hydroxyacid dehydrogenase NAD-binding" evidence="9">
    <location>
        <begin position="127"/>
        <end position="311"/>
    </location>
</feature>
<dbReference type="InterPro" id="IPR006140">
    <property type="entry name" value="D-isomer_DH_NAD-bd"/>
</dbReference>
<evidence type="ECO:0000256" key="5">
    <source>
        <dbReference type="ARBA" id="ARBA00023002"/>
    </source>
</evidence>
<organism evidence="10 11">
    <name type="scientific">Cichlidogyrus casuarinus</name>
    <dbReference type="NCBI Taxonomy" id="1844966"/>
    <lineage>
        <taxon>Eukaryota</taxon>
        <taxon>Metazoa</taxon>
        <taxon>Spiralia</taxon>
        <taxon>Lophotrochozoa</taxon>
        <taxon>Platyhelminthes</taxon>
        <taxon>Monogenea</taxon>
        <taxon>Monopisthocotylea</taxon>
        <taxon>Dactylogyridea</taxon>
        <taxon>Ancyrocephalidae</taxon>
        <taxon>Cichlidogyrus</taxon>
    </lineage>
</organism>
<dbReference type="InterPro" id="IPR036291">
    <property type="entry name" value="NAD(P)-bd_dom_sf"/>
</dbReference>
<dbReference type="GO" id="GO:0016491">
    <property type="term" value="F:oxidoreductase activity"/>
    <property type="evidence" value="ECO:0007669"/>
    <property type="project" value="UniProtKB-KW"/>
</dbReference>
<dbReference type="Proteomes" id="UP001626550">
    <property type="component" value="Unassembled WGS sequence"/>
</dbReference>
<dbReference type="Pfam" id="PF02826">
    <property type="entry name" value="2-Hacid_dh_C"/>
    <property type="match status" value="1"/>
</dbReference>
<evidence type="ECO:0000256" key="6">
    <source>
        <dbReference type="ARBA" id="ARBA00023027"/>
    </source>
</evidence>
<sequence length="407" mass="43326">MAANNTDSQELVLVPSLRCVLVLDKVAKLAVNLLKEAGLQVHEGEGGMGADSLTHLINHIGADAVIVRSATKITDTIFANCPSLKVIARAGVGVDNIDVAAATAAGVLVINAPEGNTLSAAEHTCSLITALSRQLHQTFVTSIEDYASKKKSVTSGSNLISELQGKCLAILGLGRIGQTVGKRLHAFGMRVIGYDPLWTKESVLPPWLDELFVDLDKLWPEADYISLHMPLIPATRHLVNRAALSLCKPGVRIVNCARGGIIDEDALVEALEQDKCLGAALDVLEVEPPQENGTGEALIKHPRCLVTPHHGASSCEAQNRVAVEVATALCRLAGKSKGVALNGAINLNASGNAYLASMRRDPKLTEFLTNQVPRFAFALATRLVLLRGIPCRAAVSRFLCVDHKFSV</sequence>
<feature type="domain" description="D-isomer specific 2-hydroxyacid dehydrogenase catalytic" evidence="8">
    <location>
        <begin position="20"/>
        <end position="332"/>
    </location>
</feature>
<keyword evidence="6" id="KW-0520">NAD</keyword>
<evidence type="ECO:0000259" key="9">
    <source>
        <dbReference type="Pfam" id="PF02826"/>
    </source>
</evidence>
<dbReference type="EMBL" id="JBJKFK010004193">
    <property type="protein sequence ID" value="KAL3309191.1"/>
    <property type="molecule type" value="Genomic_DNA"/>
</dbReference>
<keyword evidence="3" id="KW-0597">Phosphoprotein</keyword>
<keyword evidence="4" id="KW-0007">Acetylation</keyword>
<dbReference type="PROSITE" id="PS00065">
    <property type="entry name" value="D_2_HYDROXYACID_DH_1"/>
    <property type="match status" value="1"/>
</dbReference>
<evidence type="ECO:0000256" key="1">
    <source>
        <dbReference type="ARBA" id="ARBA00011881"/>
    </source>
</evidence>
<comment type="subunit">
    <text evidence="1">Homotetramer.</text>
</comment>
<dbReference type="PROSITE" id="PS00671">
    <property type="entry name" value="D_2_HYDROXYACID_DH_3"/>
    <property type="match status" value="1"/>
</dbReference>
<dbReference type="InterPro" id="IPR006139">
    <property type="entry name" value="D-isomer_2_OHA_DH_cat_dom"/>
</dbReference>
<dbReference type="SUPFAM" id="SSF52283">
    <property type="entry name" value="Formate/glycerate dehydrogenase catalytic domain-like"/>
    <property type="match status" value="1"/>
</dbReference>
<reference evidence="10 11" key="1">
    <citation type="submission" date="2024-11" db="EMBL/GenBank/DDBJ databases">
        <title>Adaptive evolution of stress response genes in parasites aligns with host niche diversity.</title>
        <authorList>
            <person name="Hahn C."/>
            <person name="Resl P."/>
        </authorList>
    </citation>
    <scope>NUCLEOTIDE SEQUENCE [LARGE SCALE GENOMIC DNA]</scope>
    <source>
        <strain evidence="10">EGGRZ-B1_66</strain>
        <tissue evidence="10">Body</tissue>
    </source>
</reference>
<dbReference type="Gene3D" id="3.40.50.720">
    <property type="entry name" value="NAD(P)-binding Rossmann-like Domain"/>
    <property type="match status" value="2"/>
</dbReference>
<dbReference type="SUPFAM" id="SSF51735">
    <property type="entry name" value="NAD(P)-binding Rossmann-fold domains"/>
    <property type="match status" value="1"/>
</dbReference>
<gene>
    <name evidence="10" type="ORF">Ciccas_012263</name>
</gene>
<evidence type="ECO:0000256" key="7">
    <source>
        <dbReference type="RuleBase" id="RU003719"/>
    </source>
</evidence>
<evidence type="ECO:0000259" key="8">
    <source>
        <dbReference type="Pfam" id="PF00389"/>
    </source>
</evidence>
<evidence type="ECO:0000313" key="10">
    <source>
        <dbReference type="EMBL" id="KAL3309191.1"/>
    </source>
</evidence>
<evidence type="ECO:0000256" key="2">
    <source>
        <dbReference type="ARBA" id="ARBA00021582"/>
    </source>
</evidence>
<name>A0ABD2PRX2_9PLAT</name>
<evidence type="ECO:0000256" key="4">
    <source>
        <dbReference type="ARBA" id="ARBA00022990"/>
    </source>
</evidence>
<keyword evidence="11" id="KW-1185">Reference proteome</keyword>
<dbReference type="InterPro" id="IPR029753">
    <property type="entry name" value="D-isomer_DH_CS"/>
</dbReference>
<proteinExistence type="inferred from homology"/>
<dbReference type="PANTHER" id="PTHR42938:SF22">
    <property type="entry name" value="D-3-PHOSPHOGLYCERATE DEHYDROGENASE"/>
    <property type="match status" value="1"/>
</dbReference>
<dbReference type="CDD" id="cd12173">
    <property type="entry name" value="PGDH_4"/>
    <property type="match status" value="1"/>
</dbReference>
<dbReference type="AlphaFoldDB" id="A0ABD2PRX2"/>